<dbReference type="Pfam" id="PF07963">
    <property type="entry name" value="N_methyl"/>
    <property type="match status" value="1"/>
</dbReference>
<proteinExistence type="predicted"/>
<feature type="non-terminal residue" evidence="1">
    <location>
        <position position="100"/>
    </location>
</feature>
<dbReference type="Proteomes" id="UP000229777">
    <property type="component" value="Unassembled WGS sequence"/>
</dbReference>
<name>A0A2M8F038_9BACT</name>
<dbReference type="Gene3D" id="3.30.700.10">
    <property type="entry name" value="Glycoprotein, Type 4 Pilin"/>
    <property type="match status" value="1"/>
</dbReference>
<reference evidence="2" key="1">
    <citation type="submission" date="2017-09" db="EMBL/GenBank/DDBJ databases">
        <title>Depth-based differentiation of microbial function through sediment-hosted aquifers and enrichment of novel symbionts in the deep terrestrial subsurface.</title>
        <authorList>
            <person name="Probst A.J."/>
            <person name="Ladd B."/>
            <person name="Jarett J.K."/>
            <person name="Geller-Mcgrath D.E."/>
            <person name="Sieber C.M.K."/>
            <person name="Emerson J.B."/>
            <person name="Anantharaman K."/>
            <person name="Thomas B.C."/>
            <person name="Malmstrom R."/>
            <person name="Stieglmeier M."/>
            <person name="Klingl A."/>
            <person name="Woyke T."/>
            <person name="Ryan C.M."/>
            <person name="Banfield J.F."/>
        </authorList>
    </citation>
    <scope>NUCLEOTIDE SEQUENCE [LARGE SCALE GENOMIC DNA]</scope>
</reference>
<dbReference type="NCBIfam" id="TIGR02532">
    <property type="entry name" value="IV_pilin_GFxxxE"/>
    <property type="match status" value="1"/>
</dbReference>
<organism evidence="1 2">
    <name type="scientific">Candidatus Roizmanbacteria bacterium CG_4_9_14_0_2_um_filter_36_12</name>
    <dbReference type="NCBI Taxonomy" id="1974837"/>
    <lineage>
        <taxon>Bacteria</taxon>
        <taxon>Candidatus Roizmaniibacteriota</taxon>
    </lineage>
</organism>
<dbReference type="InterPro" id="IPR045584">
    <property type="entry name" value="Pilin-like"/>
</dbReference>
<dbReference type="SUPFAM" id="SSF54523">
    <property type="entry name" value="Pili subunits"/>
    <property type="match status" value="1"/>
</dbReference>
<protein>
    <submittedName>
        <fullName evidence="1">Uncharacterized protein</fullName>
    </submittedName>
</protein>
<dbReference type="InterPro" id="IPR012902">
    <property type="entry name" value="N_methyl_site"/>
</dbReference>
<gene>
    <name evidence="1" type="ORF">CO049_02245</name>
</gene>
<comment type="caution">
    <text evidence="1">The sequence shown here is derived from an EMBL/GenBank/DDBJ whole genome shotgun (WGS) entry which is preliminary data.</text>
</comment>
<evidence type="ECO:0000313" key="2">
    <source>
        <dbReference type="Proteomes" id="UP000229777"/>
    </source>
</evidence>
<evidence type="ECO:0000313" key="1">
    <source>
        <dbReference type="EMBL" id="PJC32673.1"/>
    </source>
</evidence>
<dbReference type="AlphaFoldDB" id="A0A2M8F038"/>
<dbReference type="EMBL" id="PFSA01000038">
    <property type="protein sequence ID" value="PJC32673.1"/>
    <property type="molecule type" value="Genomic_DNA"/>
</dbReference>
<accession>A0A2M8F038</accession>
<sequence>MRKAFTLLEMLVVIGIISVLVSMGFASYSTAQKKARDAKRQGDLKAAQQIMEQCYSVNDFKYPTISGTDTITATCPAGSGLTFTITDPLNTGTHKYTYTT</sequence>